<dbReference type="InterPro" id="IPR037523">
    <property type="entry name" value="VOC_core"/>
</dbReference>
<evidence type="ECO:0000256" key="12">
    <source>
        <dbReference type="PIRSR" id="PIRSR604361-3"/>
    </source>
</evidence>
<comment type="pathway">
    <text evidence="1">Secondary metabolite metabolism; methylglyoxal degradation; (R)-lactate from methylglyoxal: step 1/2.</text>
</comment>
<evidence type="ECO:0000256" key="7">
    <source>
        <dbReference type="ARBA" id="ARBA00030291"/>
    </source>
</evidence>
<evidence type="ECO:0000256" key="1">
    <source>
        <dbReference type="ARBA" id="ARBA00005008"/>
    </source>
</evidence>
<dbReference type="Proteomes" id="UP000092445">
    <property type="component" value="Unassembled WGS sequence"/>
</dbReference>
<evidence type="ECO:0000259" key="14">
    <source>
        <dbReference type="PROSITE" id="PS51819"/>
    </source>
</evidence>
<dbReference type="InterPro" id="IPR029068">
    <property type="entry name" value="Glyas_Bleomycin-R_OHBP_Dase"/>
</dbReference>
<dbReference type="NCBIfam" id="TIGR00068">
    <property type="entry name" value="glyox_I"/>
    <property type="match status" value="1"/>
</dbReference>
<evidence type="ECO:0000256" key="11">
    <source>
        <dbReference type="PIRSR" id="PIRSR604361-1"/>
    </source>
</evidence>
<feature type="binding site" evidence="12">
    <location>
        <position position="346"/>
    </location>
    <ligand>
        <name>Zn(2+)</name>
        <dbReference type="ChEBI" id="CHEBI:29105"/>
        <note>ligand shared between dimeric partners</note>
    </ligand>
</feature>
<dbReference type="VEuPathDB" id="VectorBase:GPAI044956"/>
<evidence type="ECO:0000256" key="6">
    <source>
        <dbReference type="ARBA" id="ARBA00023239"/>
    </source>
</evidence>
<reference evidence="16" key="1">
    <citation type="submission" date="2014-03" db="EMBL/GenBank/DDBJ databases">
        <authorList>
            <person name="Aksoy S."/>
            <person name="Warren W."/>
            <person name="Wilson R.K."/>
        </authorList>
    </citation>
    <scope>NUCLEOTIDE SEQUENCE [LARGE SCALE GENOMIC DNA]</scope>
    <source>
        <strain evidence="16">IAEA</strain>
    </source>
</reference>
<dbReference type="CDD" id="cd07233">
    <property type="entry name" value="GlxI_Zn"/>
    <property type="match status" value="1"/>
</dbReference>
<evidence type="ECO:0000256" key="5">
    <source>
        <dbReference type="ARBA" id="ARBA00022833"/>
    </source>
</evidence>
<dbReference type="PROSITE" id="PS00934">
    <property type="entry name" value="GLYOXALASE_I_1"/>
    <property type="match status" value="1"/>
</dbReference>
<dbReference type="InterPro" id="IPR004360">
    <property type="entry name" value="Glyas_Fos-R_dOase_dom"/>
</dbReference>
<dbReference type="InterPro" id="IPR004361">
    <property type="entry name" value="Glyoxalase_1"/>
</dbReference>
<keyword evidence="5 12" id="KW-0862">Zinc</keyword>
<dbReference type="SUPFAM" id="SSF54593">
    <property type="entry name" value="Glyoxalase/Bleomycin resistance protein/Dihydroxybiphenyl dioxygenase"/>
    <property type="match status" value="1"/>
</dbReference>
<dbReference type="Gene3D" id="3.10.180.10">
    <property type="entry name" value="2,3-Dihydroxybiphenyl 1,2-Dioxygenase, domain 1"/>
    <property type="match status" value="1"/>
</dbReference>
<comment type="cofactor">
    <cofactor evidence="12">
        <name>Zn(2+)</name>
        <dbReference type="ChEBI" id="CHEBI:29105"/>
    </cofactor>
    <text evidence="12">Binds 1 zinc ion per subunit. In the homodimer, two zinc ions are bound between subunits.</text>
</comment>
<dbReference type="Pfam" id="PF00903">
    <property type="entry name" value="Glyoxalase"/>
    <property type="match status" value="1"/>
</dbReference>
<keyword evidence="6" id="KW-0456">Lyase</keyword>
<dbReference type="PANTHER" id="PTHR10374:SF30">
    <property type="entry name" value="LACTOYLGLUTATHIONE LYASE"/>
    <property type="match status" value="1"/>
</dbReference>
<dbReference type="PANTHER" id="PTHR10374">
    <property type="entry name" value="LACTOYLGLUTATHIONE LYASE GLYOXALASE I"/>
    <property type="match status" value="1"/>
</dbReference>
<evidence type="ECO:0000256" key="3">
    <source>
        <dbReference type="ARBA" id="ARBA00012081"/>
    </source>
</evidence>
<dbReference type="InterPro" id="IPR018146">
    <property type="entry name" value="Glyoxalase_1_CS"/>
</dbReference>
<dbReference type="PROSITE" id="PS51819">
    <property type="entry name" value="VOC"/>
    <property type="match status" value="1"/>
</dbReference>
<evidence type="ECO:0000256" key="9">
    <source>
        <dbReference type="ARBA" id="ARBA00032460"/>
    </source>
</evidence>
<evidence type="ECO:0000256" key="4">
    <source>
        <dbReference type="ARBA" id="ARBA00022723"/>
    </source>
</evidence>
<reference evidence="15" key="2">
    <citation type="submission" date="2020-05" db="UniProtKB">
        <authorList>
            <consortium name="EnsemblMetazoa"/>
        </authorList>
    </citation>
    <scope>IDENTIFICATION</scope>
    <source>
        <strain evidence="15">IAEA</strain>
    </source>
</reference>
<protein>
    <recommendedName>
        <fullName evidence="3">lactoylglutathione lyase</fullName>
        <ecNumber evidence="3">4.4.1.5</ecNumber>
    </recommendedName>
    <alternativeName>
        <fullName evidence="8">Aldoketomutase</fullName>
    </alternativeName>
    <alternativeName>
        <fullName evidence="7">Ketone-aldehyde mutase</fullName>
    </alternativeName>
    <alternativeName>
        <fullName evidence="9">Methylglyoxalase</fullName>
    </alternativeName>
    <alternativeName>
        <fullName evidence="10">S-D-lactoylglutathione methylglyoxal lyase</fullName>
    </alternativeName>
</protein>
<evidence type="ECO:0000256" key="10">
    <source>
        <dbReference type="ARBA" id="ARBA00033298"/>
    </source>
</evidence>
<dbReference type="EnsemblMetazoa" id="GPAI044956-RA">
    <property type="protein sequence ID" value="GPAI044956-PA"/>
    <property type="gene ID" value="GPAI044956"/>
</dbReference>
<dbReference type="EC" id="4.4.1.5" evidence="3"/>
<feature type="binding site" evidence="12">
    <location>
        <position position="419"/>
    </location>
    <ligand>
        <name>Zn(2+)</name>
        <dbReference type="ChEBI" id="CHEBI:29105"/>
        <note>ligand shared between dimeric partners</note>
    </ligand>
</feature>
<keyword evidence="16" id="KW-1185">Reference proteome</keyword>
<evidence type="ECO:0000313" key="16">
    <source>
        <dbReference type="Proteomes" id="UP000092445"/>
    </source>
</evidence>
<proteinExistence type="inferred from homology"/>
<evidence type="ECO:0000313" key="15">
    <source>
        <dbReference type="EnsemblMetazoa" id="GPAI044956-PA"/>
    </source>
</evidence>
<dbReference type="GO" id="GO:0004462">
    <property type="term" value="F:lactoylglutathione lyase activity"/>
    <property type="evidence" value="ECO:0007669"/>
    <property type="project" value="UniProtKB-EC"/>
</dbReference>
<sequence length="428" mass="48090">MPAFDQEFHDVLSRLLRDYPKLWRPRGGPQCGLYQELAEKVSQEMQRQVSAKKVKNNLKEIRRRLERLDQGSSTQMKTCAYLWYAQELGYVQAAEVMSTLCEKQKSLGLEKEDTFRMPEDNDGLSTSAGAAPAQIKRRRAASPEAVSIKQEADDDPLTTAEGMNAYITSLTNSEAEELCEKSPDPPEAVYSKQDANVGPFTTAEGMDACTTGWTNSEAEELCEKSPDPPEDEYIKQEADAGSLTTAEGMNAYTTGWTNSEAGELCEKYPDPSTKDFIFQHTMYRIKDPRKSLPFYTGVLGMTLLQKLDFPEAKFSLYFMGYENSSDVPNDSSERTKWAMSRKATIELTHNWGTESDPDQKYHTGNADPWGFGHIGIMVPDVYAACKRFENLGVDFIKKPDEGRIKGLAFIKDPDGYWIEVFNANTSCN</sequence>
<comment type="similarity">
    <text evidence="2">Belongs to the glyoxalase I family.</text>
</comment>
<name>A0A1B0AGG6_GLOPL</name>
<evidence type="ECO:0000256" key="13">
    <source>
        <dbReference type="SAM" id="MobiDB-lite"/>
    </source>
</evidence>
<dbReference type="GO" id="GO:0046872">
    <property type="term" value="F:metal ion binding"/>
    <property type="evidence" value="ECO:0007669"/>
    <property type="project" value="UniProtKB-KW"/>
</dbReference>
<accession>A0A1B0AGG6</accession>
<keyword evidence="4 12" id="KW-0479">Metal-binding</keyword>
<feature type="region of interest" description="Disordered" evidence="13">
    <location>
        <begin position="115"/>
        <end position="159"/>
    </location>
</feature>
<evidence type="ECO:0000256" key="8">
    <source>
        <dbReference type="ARBA" id="ARBA00030892"/>
    </source>
</evidence>
<organism evidence="15 16">
    <name type="scientific">Glossina pallidipes</name>
    <name type="common">Tsetse fly</name>
    <dbReference type="NCBI Taxonomy" id="7398"/>
    <lineage>
        <taxon>Eukaryota</taxon>
        <taxon>Metazoa</taxon>
        <taxon>Ecdysozoa</taxon>
        <taxon>Arthropoda</taxon>
        <taxon>Hexapoda</taxon>
        <taxon>Insecta</taxon>
        <taxon>Pterygota</taxon>
        <taxon>Neoptera</taxon>
        <taxon>Endopterygota</taxon>
        <taxon>Diptera</taxon>
        <taxon>Brachycera</taxon>
        <taxon>Muscomorpha</taxon>
        <taxon>Hippoboscoidea</taxon>
        <taxon>Glossinidae</taxon>
        <taxon>Glossina</taxon>
    </lineage>
</organism>
<dbReference type="UniPathway" id="UPA00619">
    <property type="reaction ID" value="UER00675"/>
</dbReference>
<feature type="binding site" evidence="12">
    <location>
        <position position="373"/>
    </location>
    <ligand>
        <name>Zn(2+)</name>
        <dbReference type="ChEBI" id="CHEBI:29105"/>
        <note>ligand shared between dimeric partners</note>
    </ligand>
</feature>
<evidence type="ECO:0000256" key="2">
    <source>
        <dbReference type="ARBA" id="ARBA00010363"/>
    </source>
</evidence>
<feature type="active site" description="Proton donor/acceptor" evidence="11">
    <location>
        <position position="419"/>
    </location>
</feature>
<dbReference type="AlphaFoldDB" id="A0A1B0AGG6"/>
<dbReference type="STRING" id="7398.A0A1B0AGG6"/>
<feature type="domain" description="VOC" evidence="14">
    <location>
        <begin position="277"/>
        <end position="423"/>
    </location>
</feature>